<dbReference type="VEuPathDB" id="FungiDB:MUCCIDRAFT_115592"/>
<keyword evidence="2" id="KW-1185">Reference proteome</keyword>
<name>A0A168GVU4_MUCCL</name>
<proteinExistence type="predicted"/>
<protein>
    <submittedName>
        <fullName evidence="1">Uncharacterized protein</fullName>
    </submittedName>
</protein>
<evidence type="ECO:0000313" key="2">
    <source>
        <dbReference type="Proteomes" id="UP000077051"/>
    </source>
</evidence>
<evidence type="ECO:0000313" key="1">
    <source>
        <dbReference type="EMBL" id="OAC98075.1"/>
    </source>
</evidence>
<organism evidence="1 2">
    <name type="scientific">Mucor lusitanicus CBS 277.49</name>
    <dbReference type="NCBI Taxonomy" id="747725"/>
    <lineage>
        <taxon>Eukaryota</taxon>
        <taxon>Fungi</taxon>
        <taxon>Fungi incertae sedis</taxon>
        <taxon>Mucoromycota</taxon>
        <taxon>Mucoromycotina</taxon>
        <taxon>Mucoromycetes</taxon>
        <taxon>Mucorales</taxon>
        <taxon>Mucorineae</taxon>
        <taxon>Mucoraceae</taxon>
        <taxon>Mucor</taxon>
    </lineage>
</organism>
<sequence length="184" mass="20688">MEEIRSFRFAELPVLSVEVETYIQELANSDPSELYTKVNADDFAMESDLNWIQKFYQDTFRLLRSGFFSLGSQTEANLIKRVWPCVDTCFDFSNIRCANGEKCSRASADAINKGRCMSDVGRQSSGRKMDYLFSTKKSELEIGCGECALVGGINTTKELVDAGFKMPKVMRDMANSIFATDTIL</sequence>
<dbReference type="OrthoDB" id="2266051at2759"/>
<dbReference type="AlphaFoldDB" id="A0A168GVU4"/>
<accession>A0A168GVU4</accession>
<gene>
    <name evidence="1" type="ORF">MUCCIDRAFT_115592</name>
</gene>
<dbReference type="EMBL" id="AMYB01000011">
    <property type="protein sequence ID" value="OAC98075.1"/>
    <property type="molecule type" value="Genomic_DNA"/>
</dbReference>
<dbReference type="Proteomes" id="UP000077051">
    <property type="component" value="Unassembled WGS sequence"/>
</dbReference>
<comment type="caution">
    <text evidence="1">The sequence shown here is derived from an EMBL/GenBank/DDBJ whole genome shotgun (WGS) entry which is preliminary data.</text>
</comment>
<reference evidence="1 2" key="1">
    <citation type="submission" date="2015-06" db="EMBL/GenBank/DDBJ databases">
        <title>Expansion of signal transduction pathways in fungi by whole-genome duplication.</title>
        <authorList>
            <consortium name="DOE Joint Genome Institute"/>
            <person name="Corrochano L.M."/>
            <person name="Kuo A."/>
            <person name="Marcet-Houben M."/>
            <person name="Polaino S."/>
            <person name="Salamov A."/>
            <person name="Villalobos J.M."/>
            <person name="Alvarez M.I."/>
            <person name="Avalos J."/>
            <person name="Benito E.P."/>
            <person name="Benoit I."/>
            <person name="Burger G."/>
            <person name="Camino L.P."/>
            <person name="Canovas D."/>
            <person name="Cerda-Olmedo E."/>
            <person name="Cheng J.-F."/>
            <person name="Dominguez A."/>
            <person name="Elias M."/>
            <person name="Eslava A.P."/>
            <person name="Glaser F."/>
            <person name="Grimwood J."/>
            <person name="Gutierrez G."/>
            <person name="Heitman J."/>
            <person name="Henrissat B."/>
            <person name="Iturriaga E.A."/>
            <person name="Lang B.F."/>
            <person name="Lavin J.L."/>
            <person name="Lee S."/>
            <person name="Li W."/>
            <person name="Lindquist E."/>
            <person name="Lopez-Garcia S."/>
            <person name="Luque E.M."/>
            <person name="Marcos A.T."/>
            <person name="Martin J."/>
            <person name="Mccluskey K."/>
            <person name="Medina H.R."/>
            <person name="Miralles-Duran A."/>
            <person name="Miyazaki A."/>
            <person name="Munoz-Torres E."/>
            <person name="Oguiza J.A."/>
            <person name="Ohm R."/>
            <person name="Olmedo M."/>
            <person name="Orejas M."/>
            <person name="Ortiz-Castellanos L."/>
            <person name="Pisabarro A.G."/>
            <person name="Rodriguez-Romero J."/>
            <person name="Ruiz-Herrera J."/>
            <person name="Ruiz-Vazquez R."/>
            <person name="Sanz C."/>
            <person name="Schackwitz W."/>
            <person name="Schmutz J."/>
            <person name="Shahriari M."/>
            <person name="Shelest E."/>
            <person name="Silva-Franco F."/>
            <person name="Soanes D."/>
            <person name="Syed K."/>
            <person name="Tagua V.G."/>
            <person name="Talbot N.J."/>
            <person name="Thon M."/>
            <person name="De Vries R.P."/>
            <person name="Wiebenga A."/>
            <person name="Yadav J.S."/>
            <person name="Braun E.L."/>
            <person name="Baker S."/>
            <person name="Garre V."/>
            <person name="Horwitz B."/>
            <person name="Torres-Martinez S."/>
            <person name="Idnurm A."/>
            <person name="Herrera-Estrella A."/>
            <person name="Gabaldon T."/>
            <person name="Grigoriev I.V."/>
        </authorList>
    </citation>
    <scope>NUCLEOTIDE SEQUENCE [LARGE SCALE GENOMIC DNA]</scope>
    <source>
        <strain evidence="1 2">CBS 277.49</strain>
    </source>
</reference>